<evidence type="ECO:0000259" key="8">
    <source>
        <dbReference type="Pfam" id="PF25183"/>
    </source>
</evidence>
<gene>
    <name evidence="9" type="ORF">ESZ00_01000</name>
</gene>
<evidence type="ECO:0000313" key="10">
    <source>
        <dbReference type="Proteomes" id="UP000290253"/>
    </source>
</evidence>
<reference evidence="9 10" key="1">
    <citation type="journal article" date="2016" name="Int. J. Syst. Evol. Microbiol.">
        <title>Acidipila dinghuensis sp. nov., an acidobacterium isolated from forest soil.</title>
        <authorList>
            <person name="Jiang Y.W."/>
            <person name="Wang J."/>
            <person name="Chen M.H."/>
            <person name="Lv Y.Y."/>
            <person name="Qiu L.H."/>
        </authorList>
    </citation>
    <scope>NUCLEOTIDE SEQUENCE [LARGE SCALE GENOMIC DNA]</scope>
    <source>
        <strain evidence="9 10">DHOF10</strain>
    </source>
</reference>
<comment type="subcellular location">
    <subcellularLocation>
        <location evidence="1">Cell outer membrane</location>
        <topology evidence="1">Multi-pass membrane protein</topology>
    </subcellularLocation>
</comment>
<evidence type="ECO:0000313" key="9">
    <source>
        <dbReference type="EMBL" id="RXS96564.1"/>
    </source>
</evidence>
<keyword evidence="10" id="KW-1185">Reference proteome</keyword>
<keyword evidence="3" id="KW-1134">Transmembrane beta strand</keyword>
<evidence type="ECO:0000256" key="7">
    <source>
        <dbReference type="SAM" id="SignalP"/>
    </source>
</evidence>
<keyword evidence="4" id="KW-0812">Transmembrane</keyword>
<dbReference type="SUPFAM" id="SSF56935">
    <property type="entry name" value="Porins"/>
    <property type="match status" value="1"/>
</dbReference>
<feature type="domain" description="TonB-dependent transporter Oar-like beta-barrel" evidence="8">
    <location>
        <begin position="259"/>
        <end position="1189"/>
    </location>
</feature>
<dbReference type="InterPro" id="IPR039426">
    <property type="entry name" value="TonB-dep_rcpt-like"/>
</dbReference>
<dbReference type="SUPFAM" id="SSF49464">
    <property type="entry name" value="Carboxypeptidase regulatory domain-like"/>
    <property type="match status" value="1"/>
</dbReference>
<keyword evidence="6" id="KW-0998">Cell outer membrane</keyword>
<evidence type="ECO:0000256" key="2">
    <source>
        <dbReference type="ARBA" id="ARBA00022448"/>
    </source>
</evidence>
<dbReference type="Gene3D" id="2.60.40.1120">
    <property type="entry name" value="Carboxypeptidase-like, regulatory domain"/>
    <property type="match status" value="1"/>
</dbReference>
<sequence>MSLPDRPRPARCFSSRAPLAALLLIFAFGFFSSSSAFAQAVYGSIFGTVTDNTGAVVPGATVTITDTTKGTSVNVQTNPTGDYRVDHLIPDTYSVTVAASGFQTSAVPGVVVYADTAPKVNVKLEIGSATTTVQVTGAAPLLQTDRADVSTVLNTRAIEDLPNLGRNFTSFELLTPGTTYIGWSVGQSTNPQQSQQIEVNGQLPFATGYELDGTDNQDPIQGVAVINPNLDAVSEMKVTSQNYDAEFGKAVAGLVTAQTRSGSNDFHGSAFEFRRTDAQQARDPFTQIGSGSIPSFVHNQFGGSLGGRIFKDKLFFFGDYQGLREKTGTTILTTVPTALAHTSCTTGDCNLSDYLNTSLSGGSTYQVYDPETNTSGLTGRTAFTDNIIPASRLSTPAINLMKDMPLPNYGNGSIYDNYAGSGSGGFNTDQFDVRIDYQITPKFHTFGRYTRFNSNLDGDPVFGAAGGPGYGLSDFAGTDTALDQSVAAGGDYALSNSWLTDFRFGWFRLHINEEGPDYDQALGTALGIPGVNQGDLSLTGGLPQFQIGVPSNGSNGSSTVTYGTSAETYLQTESQFQGVNNWTHSVGNHNIKFGADIRYAMNHLVGVNNNNLLSGQFEFPGTVTSGTGSQGLGFATFMLGDVYSFYRTELQNTSAAERQKRMFFYAQDQWRATQTLTLSYGLRWELYFPESVAGKGQGGLLDLNTGDVRIAGYGGYNNSMNVNMEYAHLAPRLGVAWQVRPNTVVRAGYGRVYGMGWSGDTFGEVLTFSYPTAIVQNLNAPNSYYYNFNLTDGPPSYTFPSIPTNGNYVLPDGIEQPTRPLTMRIPTLDAWNFMVQQQLSATSSLQIGYIGSHGIHNMFDSSNQANPNQNTLAGFDCSNAPAGCNLPINPNTGVAYTYDERLPYYDGTAQSELGVKFGAPYGWTQSLRYNANQATTSYQALQVVYEKRFSQGFQLLSHYTWSHARANESDYFFMNSRADYGNSYYNRRNVFVTAGNWDLPFGKNKLVGSNVPGWVNQIIGGFVLNGTLTWEGGLPFTPYYSLCTEDQDVDGAGGTLCRPNKVGSQLGADMHIGSFDPVAHTVRYFPNYPTLATAGQVEGPYSRPNPGTFGNIERDSLWGPGLINTDLGLTKKFFLTEKLNMQLQAQAFNAFNHANLGQPNACVDCGSTTSGLINDIVASQDGTSMRRLQFSARFQF</sequence>
<protein>
    <submittedName>
        <fullName evidence="9">TonB-dependent receptor</fullName>
    </submittedName>
</protein>
<evidence type="ECO:0000256" key="1">
    <source>
        <dbReference type="ARBA" id="ARBA00004571"/>
    </source>
</evidence>
<feature type="chain" id="PRO_5020659644" evidence="7">
    <location>
        <begin position="39"/>
        <end position="1196"/>
    </location>
</feature>
<dbReference type="AlphaFoldDB" id="A0A4Q1SGD0"/>
<dbReference type="Pfam" id="PF13620">
    <property type="entry name" value="CarboxypepD_reg"/>
    <property type="match status" value="1"/>
</dbReference>
<dbReference type="InterPro" id="IPR008969">
    <property type="entry name" value="CarboxyPept-like_regulatory"/>
</dbReference>
<organism evidence="9 10">
    <name type="scientific">Silvibacterium dinghuense</name>
    <dbReference type="NCBI Taxonomy" id="1560006"/>
    <lineage>
        <taxon>Bacteria</taxon>
        <taxon>Pseudomonadati</taxon>
        <taxon>Acidobacteriota</taxon>
        <taxon>Terriglobia</taxon>
        <taxon>Terriglobales</taxon>
        <taxon>Acidobacteriaceae</taxon>
        <taxon>Silvibacterium</taxon>
    </lineage>
</organism>
<evidence type="ECO:0000256" key="4">
    <source>
        <dbReference type="ARBA" id="ARBA00022692"/>
    </source>
</evidence>
<dbReference type="EMBL" id="SDMK01000001">
    <property type="protein sequence ID" value="RXS96564.1"/>
    <property type="molecule type" value="Genomic_DNA"/>
</dbReference>
<keyword evidence="2" id="KW-0813">Transport</keyword>
<dbReference type="Proteomes" id="UP000290253">
    <property type="component" value="Unassembled WGS sequence"/>
</dbReference>
<dbReference type="RefSeq" id="WP_129206314.1">
    <property type="nucleotide sequence ID" value="NZ_BMGU01000001.1"/>
</dbReference>
<evidence type="ECO:0000256" key="5">
    <source>
        <dbReference type="ARBA" id="ARBA00023136"/>
    </source>
</evidence>
<dbReference type="Gene3D" id="2.40.170.20">
    <property type="entry name" value="TonB-dependent receptor, beta-barrel domain"/>
    <property type="match status" value="1"/>
</dbReference>
<name>A0A4Q1SGD0_9BACT</name>
<dbReference type="PANTHER" id="PTHR30069">
    <property type="entry name" value="TONB-DEPENDENT OUTER MEMBRANE RECEPTOR"/>
    <property type="match status" value="1"/>
</dbReference>
<keyword evidence="9" id="KW-0675">Receptor</keyword>
<keyword evidence="5" id="KW-0472">Membrane</keyword>
<dbReference type="InterPro" id="IPR036942">
    <property type="entry name" value="Beta-barrel_TonB_sf"/>
</dbReference>
<dbReference type="GO" id="GO:0015344">
    <property type="term" value="F:siderophore uptake transmembrane transporter activity"/>
    <property type="evidence" value="ECO:0007669"/>
    <property type="project" value="TreeGrafter"/>
</dbReference>
<dbReference type="GO" id="GO:0009279">
    <property type="term" value="C:cell outer membrane"/>
    <property type="evidence" value="ECO:0007669"/>
    <property type="project" value="UniProtKB-SubCell"/>
</dbReference>
<accession>A0A4Q1SGD0</accession>
<proteinExistence type="predicted"/>
<dbReference type="PANTHER" id="PTHR30069:SF46">
    <property type="entry name" value="OAR PROTEIN"/>
    <property type="match status" value="1"/>
</dbReference>
<dbReference type="InterPro" id="IPR057601">
    <property type="entry name" value="Oar-like_b-barrel"/>
</dbReference>
<feature type="signal peptide" evidence="7">
    <location>
        <begin position="1"/>
        <end position="38"/>
    </location>
</feature>
<dbReference type="Pfam" id="PF25183">
    <property type="entry name" value="OMP_b-brl_4"/>
    <property type="match status" value="1"/>
</dbReference>
<evidence type="ECO:0000256" key="3">
    <source>
        <dbReference type="ARBA" id="ARBA00022452"/>
    </source>
</evidence>
<dbReference type="GO" id="GO:0044718">
    <property type="term" value="P:siderophore transmembrane transport"/>
    <property type="evidence" value="ECO:0007669"/>
    <property type="project" value="TreeGrafter"/>
</dbReference>
<evidence type="ECO:0000256" key="6">
    <source>
        <dbReference type="ARBA" id="ARBA00023237"/>
    </source>
</evidence>
<comment type="caution">
    <text evidence="9">The sequence shown here is derived from an EMBL/GenBank/DDBJ whole genome shotgun (WGS) entry which is preliminary data.</text>
</comment>
<dbReference type="OrthoDB" id="97893at2"/>
<keyword evidence="7" id="KW-0732">Signal</keyword>